<evidence type="ECO:0000256" key="1">
    <source>
        <dbReference type="SAM" id="Phobius"/>
    </source>
</evidence>
<keyword evidence="3" id="KW-1185">Reference proteome</keyword>
<dbReference type="PANTHER" id="PTHR37314">
    <property type="entry name" value="SLR0142 PROTEIN"/>
    <property type="match status" value="1"/>
</dbReference>
<evidence type="ECO:0000313" key="2">
    <source>
        <dbReference type="EMBL" id="MEN2792017.1"/>
    </source>
</evidence>
<keyword evidence="1" id="KW-0472">Membrane</keyword>
<dbReference type="InterPro" id="IPR010699">
    <property type="entry name" value="DUF1275"/>
</dbReference>
<feature type="transmembrane region" description="Helical" evidence="1">
    <location>
        <begin position="156"/>
        <end position="174"/>
    </location>
</feature>
<dbReference type="RefSeq" id="WP_343889798.1">
    <property type="nucleotide sequence ID" value="NZ_BAAAEH010000024.1"/>
</dbReference>
<keyword evidence="1" id="KW-0812">Transmembrane</keyword>
<organism evidence="2 3">
    <name type="scientific">Sphingomonas oligophenolica</name>
    <dbReference type="NCBI Taxonomy" id="301154"/>
    <lineage>
        <taxon>Bacteria</taxon>
        <taxon>Pseudomonadati</taxon>
        <taxon>Pseudomonadota</taxon>
        <taxon>Alphaproteobacteria</taxon>
        <taxon>Sphingomonadales</taxon>
        <taxon>Sphingomonadaceae</taxon>
        <taxon>Sphingomonas</taxon>
    </lineage>
</organism>
<gene>
    <name evidence="2" type="ORF">ABC974_20480</name>
</gene>
<sequence>MQRYQPPMIALAVCLAALAGFVDALAYSSLGGFFASFMSGNTTRLGVAVAAAHYDEVRMAGALILSFVAGAMVATVISRRWPQHPQAAVMIAVTLLLAAAAMLARLYPGSQALLLLAVAMGAECGVGIGVTYMSWTLVRMGQTLAGTLMGDSDRWAWLRHLLLWLAFLLGAVTGGRCHGAFGAGALWLAAGAAGVIAIAVATIGGGPRKPGPWGPSTG</sequence>
<proteinExistence type="predicted"/>
<dbReference type="Proteomes" id="UP001419910">
    <property type="component" value="Unassembled WGS sequence"/>
</dbReference>
<protein>
    <submittedName>
        <fullName evidence="2">DUF1275 family protein</fullName>
    </submittedName>
</protein>
<dbReference type="PANTHER" id="PTHR37314:SF4">
    <property type="entry name" value="UPF0700 TRANSMEMBRANE PROTEIN YOAK"/>
    <property type="match status" value="1"/>
</dbReference>
<feature type="transmembrane region" description="Helical" evidence="1">
    <location>
        <begin position="180"/>
        <end position="203"/>
    </location>
</feature>
<dbReference type="Pfam" id="PF06912">
    <property type="entry name" value="DUF1275"/>
    <property type="match status" value="1"/>
</dbReference>
<comment type="caution">
    <text evidence="2">The sequence shown here is derived from an EMBL/GenBank/DDBJ whole genome shotgun (WGS) entry which is preliminary data.</text>
</comment>
<dbReference type="EMBL" id="JBDIME010000022">
    <property type="protein sequence ID" value="MEN2792017.1"/>
    <property type="molecule type" value="Genomic_DNA"/>
</dbReference>
<name>A0ABU9Y8H4_9SPHN</name>
<accession>A0ABU9Y8H4</accession>
<feature type="transmembrane region" description="Helical" evidence="1">
    <location>
        <begin position="89"/>
        <end position="107"/>
    </location>
</feature>
<feature type="transmembrane region" description="Helical" evidence="1">
    <location>
        <begin position="59"/>
        <end position="77"/>
    </location>
</feature>
<evidence type="ECO:0000313" key="3">
    <source>
        <dbReference type="Proteomes" id="UP001419910"/>
    </source>
</evidence>
<feature type="transmembrane region" description="Helical" evidence="1">
    <location>
        <begin position="113"/>
        <end position="135"/>
    </location>
</feature>
<reference evidence="2 3" key="1">
    <citation type="submission" date="2024-05" db="EMBL/GenBank/DDBJ databases">
        <authorList>
            <person name="Liu Q."/>
            <person name="Xin Y.-H."/>
        </authorList>
    </citation>
    <scope>NUCLEOTIDE SEQUENCE [LARGE SCALE GENOMIC DNA]</scope>
    <source>
        <strain evidence="2 3">CGMCC 1.10181</strain>
    </source>
</reference>
<keyword evidence="1" id="KW-1133">Transmembrane helix</keyword>